<dbReference type="OrthoDB" id="3466127at2"/>
<dbReference type="InterPro" id="IPR000182">
    <property type="entry name" value="GNAT_dom"/>
</dbReference>
<accession>A0A0G3GTH4</accession>
<dbReference type="PANTHER" id="PTHR43441">
    <property type="entry name" value="RIBOSOMAL-PROTEIN-SERINE ACETYLTRANSFERASE"/>
    <property type="match status" value="1"/>
</dbReference>
<dbReference type="STRING" id="571915.CMUST_00645"/>
<dbReference type="AlphaFoldDB" id="A0A0G3GTH4"/>
<dbReference type="EMBL" id="CP011542">
    <property type="protein sequence ID" value="AKK04486.1"/>
    <property type="molecule type" value="Genomic_DNA"/>
</dbReference>
<dbReference type="InterPro" id="IPR016181">
    <property type="entry name" value="Acyl_CoA_acyltransferase"/>
</dbReference>
<evidence type="ECO:0000313" key="2">
    <source>
        <dbReference type="EMBL" id="AKK04486.1"/>
    </source>
</evidence>
<dbReference type="InterPro" id="IPR051908">
    <property type="entry name" value="Ribosomal_N-acetyltransferase"/>
</dbReference>
<dbReference type="RefSeq" id="WP_047260898.1">
    <property type="nucleotide sequence ID" value="NZ_CP011542.1"/>
</dbReference>
<proteinExistence type="predicted"/>
<gene>
    <name evidence="2" type="ORF">CMUST_00645</name>
</gene>
<dbReference type="PATRIC" id="fig|571915.4.peg.134"/>
<dbReference type="PROSITE" id="PS51186">
    <property type="entry name" value="GNAT"/>
    <property type="match status" value="1"/>
</dbReference>
<keyword evidence="3" id="KW-1185">Reference proteome</keyword>
<sequence>MDTLAQFWPPFALNITAAAGERKVILRVVRDDDLVEMSNVNEADIYGPELPPYAFCWLNAPYPERVAASFQFRWNNRAQLKPESWSLDFVARDAETGEVIGGMDIRATNFAENRTAETGSWVLYKHQGLGYGSLIRHALIQLAFDVFGALRVETGWHEGNTASARVSEKLGYSVFLTDRTSPVYDGSLQPVIGAALSPDAYRRSDVTVTIDGVRPELAVMLGFAPAEPEH</sequence>
<keyword evidence="2" id="KW-0689">Ribosomal protein</keyword>
<dbReference type="GO" id="GO:0005737">
    <property type="term" value="C:cytoplasm"/>
    <property type="evidence" value="ECO:0007669"/>
    <property type="project" value="TreeGrafter"/>
</dbReference>
<keyword evidence="2" id="KW-0687">Ribonucleoprotein</keyword>
<feature type="domain" description="N-acetyltransferase" evidence="1">
    <location>
        <begin position="24"/>
        <end position="190"/>
    </location>
</feature>
<dbReference type="Proteomes" id="UP000035199">
    <property type="component" value="Chromosome"/>
</dbReference>
<dbReference type="SUPFAM" id="SSF55729">
    <property type="entry name" value="Acyl-CoA N-acyltransferases (Nat)"/>
    <property type="match status" value="1"/>
</dbReference>
<dbReference type="KEGG" id="cmv:CMUST_00645"/>
<reference evidence="3" key="2">
    <citation type="submission" date="2015-05" db="EMBL/GenBank/DDBJ databases">
        <title>Complete genome sequence of Corynebacterium mustelae DSM 45274, isolated from various tissues of a male ferret with lethal sepsis.</title>
        <authorList>
            <person name="Ruckert C."/>
            <person name="Albersmeier A."/>
            <person name="Winkler A."/>
            <person name="Tauch A."/>
        </authorList>
    </citation>
    <scope>NUCLEOTIDE SEQUENCE [LARGE SCALE GENOMIC DNA]</scope>
    <source>
        <strain evidence="3">DSM 45274</strain>
    </source>
</reference>
<dbReference type="GO" id="GO:0008999">
    <property type="term" value="F:protein-N-terminal-alanine acetyltransferase activity"/>
    <property type="evidence" value="ECO:0007669"/>
    <property type="project" value="TreeGrafter"/>
</dbReference>
<dbReference type="Gene3D" id="3.40.630.30">
    <property type="match status" value="1"/>
</dbReference>
<name>A0A0G3GTH4_9CORY</name>
<evidence type="ECO:0000259" key="1">
    <source>
        <dbReference type="PROSITE" id="PS51186"/>
    </source>
</evidence>
<dbReference type="GO" id="GO:1990189">
    <property type="term" value="F:protein N-terminal-serine acetyltransferase activity"/>
    <property type="evidence" value="ECO:0007669"/>
    <property type="project" value="TreeGrafter"/>
</dbReference>
<dbReference type="Pfam" id="PF13302">
    <property type="entry name" value="Acetyltransf_3"/>
    <property type="match status" value="1"/>
</dbReference>
<evidence type="ECO:0000313" key="3">
    <source>
        <dbReference type="Proteomes" id="UP000035199"/>
    </source>
</evidence>
<keyword evidence="2" id="KW-0808">Transferase</keyword>
<organism evidence="2 3">
    <name type="scientific">Corynebacterium mustelae</name>
    <dbReference type="NCBI Taxonomy" id="571915"/>
    <lineage>
        <taxon>Bacteria</taxon>
        <taxon>Bacillati</taxon>
        <taxon>Actinomycetota</taxon>
        <taxon>Actinomycetes</taxon>
        <taxon>Mycobacteriales</taxon>
        <taxon>Corynebacteriaceae</taxon>
        <taxon>Corynebacterium</taxon>
    </lineage>
</organism>
<reference evidence="2 3" key="1">
    <citation type="journal article" date="2015" name="Genome Announc.">
        <title>Complete Genome Sequence of the Type Strain Corynebacterium mustelae DSM 45274, Isolated from Various Tissues of a Male Ferret with Lethal Sepsis.</title>
        <authorList>
            <person name="Ruckert C."/>
            <person name="Eimer J."/>
            <person name="Winkler A."/>
            <person name="Tauch A."/>
        </authorList>
    </citation>
    <scope>NUCLEOTIDE SEQUENCE [LARGE SCALE GENOMIC DNA]</scope>
    <source>
        <strain evidence="2 3">DSM 45274</strain>
    </source>
</reference>
<dbReference type="PANTHER" id="PTHR43441:SF2">
    <property type="entry name" value="FAMILY ACETYLTRANSFERASE, PUTATIVE (AFU_ORTHOLOGUE AFUA_7G00850)-RELATED"/>
    <property type="match status" value="1"/>
</dbReference>
<protein>
    <submittedName>
        <fullName evidence="2">Acetyltransferase, ribosomal protein N-acetylase</fullName>
    </submittedName>
</protein>
<dbReference type="GO" id="GO:0005840">
    <property type="term" value="C:ribosome"/>
    <property type="evidence" value="ECO:0007669"/>
    <property type="project" value="UniProtKB-KW"/>
</dbReference>